<evidence type="ECO:0000256" key="1">
    <source>
        <dbReference type="ARBA" id="ARBA00022679"/>
    </source>
</evidence>
<dbReference type="SUPFAM" id="SSF55729">
    <property type="entry name" value="Acyl-CoA N-acyltransferases (Nat)"/>
    <property type="match status" value="2"/>
</dbReference>
<dbReference type="PANTHER" id="PTHR43877">
    <property type="entry name" value="AMINOALKYLPHOSPHONATE N-ACETYLTRANSFERASE-RELATED-RELATED"/>
    <property type="match status" value="1"/>
</dbReference>
<dbReference type="EMBL" id="JBHRZF010000157">
    <property type="protein sequence ID" value="MFC3861765.1"/>
    <property type="molecule type" value="Genomic_DNA"/>
</dbReference>
<evidence type="ECO:0000313" key="4">
    <source>
        <dbReference type="EMBL" id="MFC3861765.1"/>
    </source>
</evidence>
<dbReference type="InterPro" id="IPR016181">
    <property type="entry name" value="Acyl_CoA_acyltransferase"/>
</dbReference>
<proteinExistence type="predicted"/>
<protein>
    <submittedName>
        <fullName evidence="4">GNAT family N-acetyltransferase</fullName>
        <ecNumber evidence="4">2.3.-.-</ecNumber>
    </submittedName>
</protein>
<name>A0ABV8A8R4_9DEIO</name>
<dbReference type="InterPro" id="IPR000182">
    <property type="entry name" value="GNAT_dom"/>
</dbReference>
<dbReference type="Pfam" id="PF00583">
    <property type="entry name" value="Acetyltransf_1"/>
    <property type="match status" value="2"/>
</dbReference>
<gene>
    <name evidence="4" type="ORF">ACFOPQ_13440</name>
</gene>
<dbReference type="CDD" id="cd04301">
    <property type="entry name" value="NAT_SF"/>
    <property type="match status" value="1"/>
</dbReference>
<sequence>MTTTLLNASSFDPQTASESQKLAVGELLAASYAFAYPEDPPVLPHREAVTLTHVTPGEKVEQFVVWDGEQALAWGSLSFDTKQNLHAAHARLTVHPDHRRHGLGTAVSEQLEAVARREGRHTITFGTSSRNPAGEAYARHLGAQPALPMRVSRLDLTALPEGLLVTWLVRPENDPYVLHVWTRLPDEYLERGADMMMVMNTAPKGDLDMEDWVITPEMIRAWDSMIEEAGEVRYFMAVEDTRSGQLDGYTEVFWDADRAALVHQGATAVRPSARGLGLGKWLKAAMLKHVQAHCPGARWIQTNNADENAAMLGINVKMGFQPWAQFTEWQLKLPQ</sequence>
<keyword evidence="1 4" id="KW-0808">Transferase</keyword>
<evidence type="ECO:0000313" key="5">
    <source>
        <dbReference type="Proteomes" id="UP001595748"/>
    </source>
</evidence>
<dbReference type="PANTHER" id="PTHR43877:SF8">
    <property type="entry name" value="N-ACETYLGLUTAMATE SYNTHASE-RELATED"/>
    <property type="match status" value="1"/>
</dbReference>
<keyword evidence="5" id="KW-1185">Reference proteome</keyword>
<dbReference type="InterPro" id="IPR050832">
    <property type="entry name" value="Bact_Acetyltransf"/>
</dbReference>
<feature type="domain" description="N-acetyltransferase" evidence="3">
    <location>
        <begin position="22"/>
        <end position="166"/>
    </location>
</feature>
<dbReference type="EC" id="2.3.-.-" evidence="4"/>
<accession>A0ABV8A8R4</accession>
<dbReference type="Gene3D" id="3.40.630.30">
    <property type="match status" value="1"/>
</dbReference>
<comment type="caution">
    <text evidence="4">The sequence shown here is derived from an EMBL/GenBank/DDBJ whole genome shotgun (WGS) entry which is preliminary data.</text>
</comment>
<dbReference type="Proteomes" id="UP001595748">
    <property type="component" value="Unassembled WGS sequence"/>
</dbReference>
<dbReference type="RefSeq" id="WP_380078986.1">
    <property type="nucleotide sequence ID" value="NZ_JBHRZF010000157.1"/>
</dbReference>
<dbReference type="GO" id="GO:0016746">
    <property type="term" value="F:acyltransferase activity"/>
    <property type="evidence" value="ECO:0007669"/>
    <property type="project" value="UniProtKB-KW"/>
</dbReference>
<evidence type="ECO:0000256" key="2">
    <source>
        <dbReference type="ARBA" id="ARBA00023315"/>
    </source>
</evidence>
<keyword evidence="2 4" id="KW-0012">Acyltransferase</keyword>
<reference evidence="5" key="1">
    <citation type="journal article" date="2019" name="Int. J. Syst. Evol. Microbiol.">
        <title>The Global Catalogue of Microorganisms (GCM) 10K type strain sequencing project: providing services to taxonomists for standard genome sequencing and annotation.</title>
        <authorList>
            <consortium name="The Broad Institute Genomics Platform"/>
            <consortium name="The Broad Institute Genome Sequencing Center for Infectious Disease"/>
            <person name="Wu L."/>
            <person name="Ma J."/>
        </authorList>
    </citation>
    <scope>NUCLEOTIDE SEQUENCE [LARGE SCALE GENOMIC DNA]</scope>
    <source>
        <strain evidence="5">CCTCC AB 2013263</strain>
    </source>
</reference>
<dbReference type="PROSITE" id="PS51186">
    <property type="entry name" value="GNAT"/>
    <property type="match status" value="1"/>
</dbReference>
<evidence type="ECO:0000259" key="3">
    <source>
        <dbReference type="PROSITE" id="PS51186"/>
    </source>
</evidence>
<organism evidence="4 5">
    <name type="scientific">Deinococcus antarcticus</name>
    <dbReference type="NCBI Taxonomy" id="1298767"/>
    <lineage>
        <taxon>Bacteria</taxon>
        <taxon>Thermotogati</taxon>
        <taxon>Deinococcota</taxon>
        <taxon>Deinococci</taxon>
        <taxon>Deinococcales</taxon>
        <taxon>Deinococcaceae</taxon>
        <taxon>Deinococcus</taxon>
    </lineage>
</organism>